<keyword evidence="6" id="KW-1185">Reference proteome</keyword>
<dbReference type="InterPro" id="IPR046335">
    <property type="entry name" value="LacI/GalR-like_sensor"/>
</dbReference>
<evidence type="ECO:0000256" key="2">
    <source>
        <dbReference type="ARBA" id="ARBA00023125"/>
    </source>
</evidence>
<dbReference type="PANTHER" id="PTHR30146:SF109">
    <property type="entry name" value="HTH-TYPE TRANSCRIPTIONAL REGULATOR GALS"/>
    <property type="match status" value="1"/>
</dbReference>
<dbReference type="InterPro" id="IPR010982">
    <property type="entry name" value="Lambda_DNA-bd_dom_sf"/>
</dbReference>
<dbReference type="SMART" id="SM00354">
    <property type="entry name" value="HTH_LACI"/>
    <property type="match status" value="1"/>
</dbReference>
<dbReference type="EMBL" id="SMKA01000157">
    <property type="protein sequence ID" value="TDC23740.1"/>
    <property type="molecule type" value="Genomic_DNA"/>
</dbReference>
<dbReference type="PRINTS" id="PR00036">
    <property type="entry name" value="HTHLACI"/>
</dbReference>
<dbReference type="PANTHER" id="PTHR30146">
    <property type="entry name" value="LACI-RELATED TRANSCRIPTIONAL REPRESSOR"/>
    <property type="match status" value="1"/>
</dbReference>
<dbReference type="AlphaFoldDB" id="A0A4R4PNE3"/>
<sequence>MEDVADTPKQRRPTIRDVAREAGVSRGTVSRVLNGGHLVSADALAAVTAAIERTGFSANQHARSLASGRANSVAFLLTEPQDLLFDDPNFSALLRGCAAALSKLSIPLVLMFASSTEERRQTIEFISGGHVDGVLLVSSHAGDPVLPQLLKAQIPVIASGRPLGFERKIGYVGADDYDGARQITQHLLDRGRRRIATITGPLDTSGGVDRLAGYKAALGDAVDPLLIVSGDYTRQSGEKGMLELLEAAPDLDAVFVASDLMAVGALTVLRQAGRDIPGDVALAGFDDAPLASSVDPLLTTVHQPLDRIGAEMVRLLVDVIDGNDPLAVTVPTRLVVRQST</sequence>
<dbReference type="PROSITE" id="PS50932">
    <property type="entry name" value="HTH_LACI_2"/>
    <property type="match status" value="1"/>
</dbReference>
<evidence type="ECO:0000259" key="4">
    <source>
        <dbReference type="PROSITE" id="PS50932"/>
    </source>
</evidence>
<evidence type="ECO:0000256" key="3">
    <source>
        <dbReference type="ARBA" id="ARBA00023163"/>
    </source>
</evidence>
<evidence type="ECO:0000313" key="6">
    <source>
        <dbReference type="Proteomes" id="UP000295075"/>
    </source>
</evidence>
<evidence type="ECO:0000313" key="5">
    <source>
        <dbReference type="EMBL" id="TDC23740.1"/>
    </source>
</evidence>
<proteinExistence type="predicted"/>
<keyword evidence="3" id="KW-0804">Transcription</keyword>
<dbReference type="CDD" id="cd06267">
    <property type="entry name" value="PBP1_LacI_sugar_binding-like"/>
    <property type="match status" value="1"/>
</dbReference>
<dbReference type="CDD" id="cd01392">
    <property type="entry name" value="HTH_LacI"/>
    <property type="match status" value="1"/>
</dbReference>
<comment type="caution">
    <text evidence="5">The sequence shown here is derived from an EMBL/GenBank/DDBJ whole genome shotgun (WGS) entry which is preliminary data.</text>
</comment>
<dbReference type="SUPFAM" id="SSF53822">
    <property type="entry name" value="Periplasmic binding protein-like I"/>
    <property type="match status" value="1"/>
</dbReference>
<dbReference type="Gene3D" id="1.10.260.40">
    <property type="entry name" value="lambda repressor-like DNA-binding domains"/>
    <property type="match status" value="1"/>
</dbReference>
<dbReference type="PROSITE" id="PS00356">
    <property type="entry name" value="HTH_LACI_1"/>
    <property type="match status" value="1"/>
</dbReference>
<dbReference type="GO" id="GO:0003700">
    <property type="term" value="F:DNA-binding transcription factor activity"/>
    <property type="evidence" value="ECO:0007669"/>
    <property type="project" value="TreeGrafter"/>
</dbReference>
<dbReference type="SUPFAM" id="SSF47413">
    <property type="entry name" value="lambda repressor-like DNA-binding domains"/>
    <property type="match status" value="1"/>
</dbReference>
<dbReference type="OrthoDB" id="4268837at2"/>
<dbReference type="Proteomes" id="UP000295075">
    <property type="component" value="Unassembled WGS sequence"/>
</dbReference>
<dbReference type="InterPro" id="IPR028082">
    <property type="entry name" value="Peripla_BP_I"/>
</dbReference>
<protein>
    <submittedName>
        <fullName evidence="5">LacI family transcriptional regulator</fullName>
    </submittedName>
</protein>
<accession>A0A4R4PNE3</accession>
<reference evidence="5 6" key="1">
    <citation type="submission" date="2019-03" db="EMBL/GenBank/DDBJ databases">
        <title>Draft genome sequences of novel Actinobacteria.</title>
        <authorList>
            <person name="Sahin N."/>
            <person name="Ay H."/>
            <person name="Saygin H."/>
        </authorList>
    </citation>
    <scope>NUCLEOTIDE SEQUENCE [LARGE SCALE GENOMIC DNA]</scope>
    <source>
        <strain evidence="5 6">JCM 30547</strain>
    </source>
</reference>
<keyword evidence="1" id="KW-0805">Transcription regulation</keyword>
<organism evidence="5 6">
    <name type="scientific">Kribbella albertanoniae</name>
    <dbReference type="NCBI Taxonomy" id="1266829"/>
    <lineage>
        <taxon>Bacteria</taxon>
        <taxon>Bacillati</taxon>
        <taxon>Actinomycetota</taxon>
        <taxon>Actinomycetes</taxon>
        <taxon>Propionibacteriales</taxon>
        <taxon>Kribbellaceae</taxon>
        <taxon>Kribbella</taxon>
    </lineage>
</organism>
<dbReference type="GO" id="GO:0000976">
    <property type="term" value="F:transcription cis-regulatory region binding"/>
    <property type="evidence" value="ECO:0007669"/>
    <property type="project" value="TreeGrafter"/>
</dbReference>
<dbReference type="Gene3D" id="3.40.50.2300">
    <property type="match status" value="2"/>
</dbReference>
<dbReference type="Pfam" id="PF13377">
    <property type="entry name" value="Peripla_BP_3"/>
    <property type="match status" value="1"/>
</dbReference>
<evidence type="ECO:0000256" key="1">
    <source>
        <dbReference type="ARBA" id="ARBA00023015"/>
    </source>
</evidence>
<dbReference type="Pfam" id="PF00356">
    <property type="entry name" value="LacI"/>
    <property type="match status" value="1"/>
</dbReference>
<feature type="domain" description="HTH lacI-type" evidence="4">
    <location>
        <begin position="13"/>
        <end position="67"/>
    </location>
</feature>
<gene>
    <name evidence="5" type="ORF">E1261_27815</name>
</gene>
<name>A0A4R4PNE3_9ACTN</name>
<dbReference type="InterPro" id="IPR000843">
    <property type="entry name" value="HTH_LacI"/>
</dbReference>
<keyword evidence="2" id="KW-0238">DNA-binding</keyword>